<gene>
    <name evidence="1" type="ORF">EVA_09447</name>
</gene>
<name>J9CQM6_9ZZZZ</name>
<protein>
    <submittedName>
        <fullName evidence="1">Uncharacterized protein</fullName>
    </submittedName>
</protein>
<dbReference type="EMBL" id="AMCI01002543">
    <property type="protein sequence ID" value="EJX02456.1"/>
    <property type="molecule type" value="Genomic_DNA"/>
</dbReference>
<comment type="caution">
    <text evidence="1">The sequence shown here is derived from an EMBL/GenBank/DDBJ whole genome shotgun (WGS) entry which is preliminary data.</text>
</comment>
<organism evidence="1">
    <name type="scientific">gut metagenome</name>
    <dbReference type="NCBI Taxonomy" id="749906"/>
    <lineage>
        <taxon>unclassified sequences</taxon>
        <taxon>metagenomes</taxon>
        <taxon>organismal metagenomes</taxon>
    </lineage>
</organism>
<accession>J9CQM6</accession>
<evidence type="ECO:0000313" key="1">
    <source>
        <dbReference type="EMBL" id="EJX02456.1"/>
    </source>
</evidence>
<reference evidence="1" key="1">
    <citation type="journal article" date="2012" name="PLoS ONE">
        <title>Gene sets for utilization of primary and secondary nutrition supplies in the distal gut of endangered iberian lynx.</title>
        <authorList>
            <person name="Alcaide M."/>
            <person name="Messina E."/>
            <person name="Richter M."/>
            <person name="Bargiela R."/>
            <person name="Peplies J."/>
            <person name="Huws S.A."/>
            <person name="Newbold C.J."/>
            <person name="Golyshin P.N."/>
            <person name="Simon M.A."/>
            <person name="Lopez G."/>
            <person name="Yakimov M.M."/>
            <person name="Ferrer M."/>
        </authorList>
    </citation>
    <scope>NUCLEOTIDE SEQUENCE</scope>
</reference>
<sequence>MSFSRKPLSLHRVFHSIRFKVNKVGIQWYPFFYVYTLSVRLESLVARCGRGVYIKFRPLLFFGRNERGRNA</sequence>
<proteinExistence type="predicted"/>
<dbReference type="AlphaFoldDB" id="J9CQM6"/>